<sequence>MRIIAKRHKPLIVHGELIISYHKNKICSMNLEKGQVKNICTLPLKPIGKILSKTRFFERLLRYEVKAAVELSDTNILVSRLGAIYNINLENGKIVKEHTFRKNMNNPYSFTKIAGMKGFTDCILYGEYIGKTNERFSVEIYARDSRTAEWRKKYSFPIGKIRHIHNIVPDYCNNCVYILTGDLDNESGIWVTEDDFNTVLPLLVGSQEYRSVELFPINKNIFVYATDTALKDNYIMVCKRIADKTVSVAKVAELSGSCLSGMSDGVRGFFSTTVENDERIMGWRSWIDYHRSPGIKSEYAKLISLEFSDLSIKKVIEMKKDFWPCRLMQYGYFVICNVAKLESVIVYPIAVKKYDAKLLLLEKASCIL</sequence>
<reference evidence="1" key="1">
    <citation type="submission" date="2022-01" db="EMBL/GenBank/DDBJ databases">
        <title>Novel bile acid biosynthetic pathways are enriched in the microbiome of centenarians.</title>
        <authorList>
            <person name="Sato Y."/>
            <person name="Atarashi K."/>
            <person name="Plichta R.D."/>
            <person name="Arai Y."/>
            <person name="Sasajima S."/>
            <person name="Kearney M.S."/>
            <person name="Suda W."/>
            <person name="Takeshita K."/>
            <person name="Sasaki T."/>
            <person name="Okamoto S."/>
            <person name="Skelly N.A."/>
            <person name="Okamura Y."/>
            <person name="Vlamakis H."/>
            <person name="Li Y."/>
            <person name="Tanoue T."/>
            <person name="Takei H."/>
            <person name="Nittono H."/>
            <person name="Narushima S."/>
            <person name="Irie J."/>
            <person name="Itoh H."/>
            <person name="Moriya K."/>
            <person name="Sugiura Y."/>
            <person name="Suematsu M."/>
            <person name="Moritoki N."/>
            <person name="Shibata S."/>
            <person name="Littman R.D."/>
            <person name="Fischbach A.M."/>
            <person name="Uwamino Y."/>
            <person name="Inoue T."/>
            <person name="Honda A."/>
            <person name="Hattori M."/>
            <person name="Murai T."/>
            <person name="Xavier J.R."/>
            <person name="Hirose N."/>
            <person name="Honda K."/>
        </authorList>
    </citation>
    <scope>NUCLEOTIDE SEQUENCE</scope>
    <source>
        <strain evidence="1">CE91-St55</strain>
    </source>
</reference>
<organism evidence="1 2">
    <name type="scientific">Hungatella hathewayi</name>
    <dbReference type="NCBI Taxonomy" id="154046"/>
    <lineage>
        <taxon>Bacteria</taxon>
        <taxon>Bacillati</taxon>
        <taxon>Bacillota</taxon>
        <taxon>Clostridia</taxon>
        <taxon>Lachnospirales</taxon>
        <taxon>Lachnospiraceae</taxon>
        <taxon>Hungatella</taxon>
    </lineage>
</organism>
<dbReference type="RefSeq" id="WP_244052262.1">
    <property type="nucleotide sequence ID" value="NZ_BQNJ01000001.1"/>
</dbReference>
<dbReference type="AlphaFoldDB" id="A0AA37N1V5"/>
<gene>
    <name evidence="1" type="ORF">CE91St55_01310</name>
</gene>
<protein>
    <submittedName>
        <fullName evidence="1">Uncharacterized protein</fullName>
    </submittedName>
</protein>
<evidence type="ECO:0000313" key="2">
    <source>
        <dbReference type="Proteomes" id="UP001055091"/>
    </source>
</evidence>
<dbReference type="EMBL" id="BQNJ01000001">
    <property type="protein sequence ID" value="GKG98149.1"/>
    <property type="molecule type" value="Genomic_DNA"/>
</dbReference>
<dbReference type="Proteomes" id="UP001055091">
    <property type="component" value="Unassembled WGS sequence"/>
</dbReference>
<proteinExistence type="predicted"/>
<accession>A0AA37N1V5</accession>
<comment type="caution">
    <text evidence="1">The sequence shown here is derived from an EMBL/GenBank/DDBJ whole genome shotgun (WGS) entry which is preliminary data.</text>
</comment>
<name>A0AA37N1V5_9FIRM</name>
<evidence type="ECO:0000313" key="1">
    <source>
        <dbReference type="EMBL" id="GKG98149.1"/>
    </source>
</evidence>